<sequence>MSGVTPEFWKTPFRYLRWAAIQKPAKFYSIAIGAMGPVTLVIAPPIRRYFNDGPIAKIPQTYPIPKGPRPRPTGFED</sequence>
<keyword evidence="2" id="KW-1185">Reference proteome</keyword>
<protein>
    <recommendedName>
        <fullName evidence="3">NADH-ubiquinone oxidoreductase 9.5 kDa subunit</fullName>
    </recommendedName>
</protein>
<dbReference type="InterPro" id="IPR039961">
    <property type="entry name" value="Nuo9.5"/>
</dbReference>
<dbReference type="PANTHER" id="PTHR38488">
    <property type="entry name" value="OXIDOREDUCTASE 9.5 KDA SUBUNIT, PUTATIVE (AFU_ORTHOLOGUE AFUA_5G08980)-RELATED"/>
    <property type="match status" value="1"/>
</dbReference>
<dbReference type="CDD" id="cd22903">
    <property type="entry name" value="NI9M"/>
    <property type="match status" value="1"/>
</dbReference>
<proteinExistence type="predicted"/>
<evidence type="ECO:0000313" key="1">
    <source>
        <dbReference type="EMBL" id="KAF2748233.1"/>
    </source>
</evidence>
<organism evidence="1 2">
    <name type="scientific">Sporormia fimetaria CBS 119925</name>
    <dbReference type="NCBI Taxonomy" id="1340428"/>
    <lineage>
        <taxon>Eukaryota</taxon>
        <taxon>Fungi</taxon>
        <taxon>Dikarya</taxon>
        <taxon>Ascomycota</taxon>
        <taxon>Pezizomycotina</taxon>
        <taxon>Dothideomycetes</taxon>
        <taxon>Pleosporomycetidae</taxon>
        <taxon>Pleosporales</taxon>
        <taxon>Sporormiaceae</taxon>
        <taxon>Sporormia</taxon>
    </lineage>
</organism>
<name>A0A6A6VDH5_9PLEO</name>
<dbReference type="PANTHER" id="PTHR38488:SF1">
    <property type="entry name" value="OXIDOREDUCTASE 9.5 KDA SUBUNIT, PUTATIVE (AFU_ORTHOLOGUE AFUA_5G08980)-RELATED"/>
    <property type="match status" value="1"/>
</dbReference>
<accession>A0A6A6VDH5</accession>
<gene>
    <name evidence="1" type="ORF">M011DRAFT_476841</name>
</gene>
<dbReference type="AlphaFoldDB" id="A0A6A6VDH5"/>
<reference evidence="1" key="1">
    <citation type="journal article" date="2020" name="Stud. Mycol.">
        <title>101 Dothideomycetes genomes: a test case for predicting lifestyles and emergence of pathogens.</title>
        <authorList>
            <person name="Haridas S."/>
            <person name="Albert R."/>
            <person name="Binder M."/>
            <person name="Bloem J."/>
            <person name="Labutti K."/>
            <person name="Salamov A."/>
            <person name="Andreopoulos B."/>
            <person name="Baker S."/>
            <person name="Barry K."/>
            <person name="Bills G."/>
            <person name="Bluhm B."/>
            <person name="Cannon C."/>
            <person name="Castanera R."/>
            <person name="Culley D."/>
            <person name="Daum C."/>
            <person name="Ezra D."/>
            <person name="Gonzalez J."/>
            <person name="Henrissat B."/>
            <person name="Kuo A."/>
            <person name="Liang C."/>
            <person name="Lipzen A."/>
            <person name="Lutzoni F."/>
            <person name="Magnuson J."/>
            <person name="Mondo S."/>
            <person name="Nolan M."/>
            <person name="Ohm R."/>
            <person name="Pangilinan J."/>
            <person name="Park H.-J."/>
            <person name="Ramirez L."/>
            <person name="Alfaro M."/>
            <person name="Sun H."/>
            <person name="Tritt A."/>
            <person name="Yoshinaga Y."/>
            <person name="Zwiers L.-H."/>
            <person name="Turgeon B."/>
            <person name="Goodwin S."/>
            <person name="Spatafora J."/>
            <person name="Crous P."/>
            <person name="Grigoriev I."/>
        </authorList>
    </citation>
    <scope>NUCLEOTIDE SEQUENCE</scope>
    <source>
        <strain evidence="1">CBS 119925</strain>
    </source>
</reference>
<dbReference type="OrthoDB" id="2093409at2759"/>
<evidence type="ECO:0008006" key="3">
    <source>
        <dbReference type="Google" id="ProtNLM"/>
    </source>
</evidence>
<evidence type="ECO:0000313" key="2">
    <source>
        <dbReference type="Proteomes" id="UP000799440"/>
    </source>
</evidence>
<dbReference type="Proteomes" id="UP000799440">
    <property type="component" value="Unassembled WGS sequence"/>
</dbReference>
<dbReference type="EMBL" id="MU006570">
    <property type="protein sequence ID" value="KAF2748233.1"/>
    <property type="molecule type" value="Genomic_DNA"/>
</dbReference>